<feature type="compositionally biased region" description="Acidic residues" evidence="1">
    <location>
        <begin position="117"/>
        <end position="126"/>
    </location>
</feature>
<keyword evidence="4" id="KW-1185">Reference proteome</keyword>
<proteinExistence type="predicted"/>
<keyword evidence="2" id="KW-0472">Membrane</keyword>
<organism evidence="3 4">
    <name type="scientific">Gnomoniopsis smithogilvyi</name>
    <dbReference type="NCBI Taxonomy" id="1191159"/>
    <lineage>
        <taxon>Eukaryota</taxon>
        <taxon>Fungi</taxon>
        <taxon>Dikarya</taxon>
        <taxon>Ascomycota</taxon>
        <taxon>Pezizomycotina</taxon>
        <taxon>Sordariomycetes</taxon>
        <taxon>Sordariomycetidae</taxon>
        <taxon>Diaporthales</taxon>
        <taxon>Gnomoniaceae</taxon>
        <taxon>Gnomoniopsis</taxon>
    </lineage>
</organism>
<feature type="region of interest" description="Disordered" evidence="1">
    <location>
        <begin position="70"/>
        <end position="147"/>
    </location>
</feature>
<evidence type="ECO:0000313" key="4">
    <source>
        <dbReference type="Proteomes" id="UP001140453"/>
    </source>
</evidence>
<dbReference type="OrthoDB" id="4775599at2759"/>
<dbReference type="Proteomes" id="UP001140453">
    <property type="component" value="Unassembled WGS sequence"/>
</dbReference>
<evidence type="ECO:0000256" key="1">
    <source>
        <dbReference type="SAM" id="MobiDB-lite"/>
    </source>
</evidence>
<sequence length="147" mass="15567">MTITQFTTRQVTSNTTVPASDATSTNNGGHRLSNTVLAVMIPLIVILAAAIIGMSSYFFIRMRRRRLRRTANQGEGQTDGGPFGIGPPMEEGLNELGEAPPPYVSGGVVKDNTGNEVVEEVFDEPTEPPPAYLTQSGATAATRGNSS</sequence>
<dbReference type="AlphaFoldDB" id="A0A9W8Z4K9"/>
<dbReference type="EMBL" id="JAPEVB010000001">
    <property type="protein sequence ID" value="KAJ4396689.1"/>
    <property type="molecule type" value="Genomic_DNA"/>
</dbReference>
<keyword evidence="2" id="KW-0812">Transmembrane</keyword>
<gene>
    <name evidence="3" type="ORF">N0V93_000910</name>
</gene>
<protein>
    <submittedName>
        <fullName evidence="3">Uncharacterized protein</fullName>
    </submittedName>
</protein>
<keyword evidence="2" id="KW-1133">Transmembrane helix</keyword>
<name>A0A9W8Z4K9_9PEZI</name>
<feature type="compositionally biased region" description="Polar residues" evidence="1">
    <location>
        <begin position="133"/>
        <end position="147"/>
    </location>
</feature>
<evidence type="ECO:0000313" key="3">
    <source>
        <dbReference type="EMBL" id="KAJ4396689.1"/>
    </source>
</evidence>
<evidence type="ECO:0000256" key="2">
    <source>
        <dbReference type="SAM" id="Phobius"/>
    </source>
</evidence>
<accession>A0A9W8Z4K9</accession>
<feature type="transmembrane region" description="Helical" evidence="2">
    <location>
        <begin position="36"/>
        <end position="60"/>
    </location>
</feature>
<comment type="caution">
    <text evidence="3">The sequence shown here is derived from an EMBL/GenBank/DDBJ whole genome shotgun (WGS) entry which is preliminary data.</text>
</comment>
<feature type="region of interest" description="Disordered" evidence="1">
    <location>
        <begin position="1"/>
        <end position="30"/>
    </location>
</feature>
<reference evidence="3" key="1">
    <citation type="submission" date="2022-10" db="EMBL/GenBank/DDBJ databases">
        <title>Tapping the CABI collections for fungal endophytes: first genome assemblies for Collariella, Neodidymelliopsis, Ascochyta clinopodiicola, Didymella pomorum, Didymosphaeria variabile, Neocosmospora piperis and Neocucurbitaria cava.</title>
        <authorList>
            <person name="Hill R."/>
        </authorList>
    </citation>
    <scope>NUCLEOTIDE SEQUENCE</scope>
    <source>
        <strain evidence="3">IMI 355082</strain>
    </source>
</reference>